<dbReference type="PATRIC" id="fig|1184387.3.peg.869"/>
<accession>A0A101HRE1</accession>
<sequence>MFEKIDYWVSAASYSERNGTWLIEAALIHPNVGETHEYGEEWTREEIIDKCDVFVFCLICKDEKGNWKMGSQLRKVQTEKVVFIRTDEMKKTGDYLGDIPFYDGLK</sequence>
<evidence type="ECO:0000313" key="2">
    <source>
        <dbReference type="Proteomes" id="UP000054092"/>
    </source>
</evidence>
<dbReference type="AlphaFoldDB" id="A0A101HRE1"/>
<evidence type="ECO:0000313" key="1">
    <source>
        <dbReference type="EMBL" id="KUK81313.1"/>
    </source>
</evidence>
<reference evidence="2" key="1">
    <citation type="journal article" date="2015" name="MBio">
        <title>Genome-Resolved Metagenomic Analysis Reveals Roles for Candidate Phyla and Other Microbial Community Members in Biogeochemical Transformations in Oil Reservoirs.</title>
        <authorList>
            <person name="Hu P."/>
            <person name="Tom L."/>
            <person name="Singh A."/>
            <person name="Thomas B.C."/>
            <person name="Baker B.J."/>
            <person name="Piceno Y.M."/>
            <person name="Andersen G.L."/>
            <person name="Banfield J.F."/>
        </authorList>
    </citation>
    <scope>NUCLEOTIDE SEQUENCE [LARGE SCALE GENOMIC DNA]</scope>
</reference>
<organism evidence="1 2">
    <name type="scientific">Mesotoga prima</name>
    <dbReference type="NCBI Taxonomy" id="1184387"/>
    <lineage>
        <taxon>Bacteria</taxon>
        <taxon>Thermotogati</taxon>
        <taxon>Thermotogota</taxon>
        <taxon>Thermotogae</taxon>
        <taxon>Kosmotogales</taxon>
        <taxon>Kosmotogaceae</taxon>
        <taxon>Mesotoga</taxon>
    </lineage>
</organism>
<protein>
    <submittedName>
        <fullName evidence="1">Uncharacterized protein</fullName>
    </submittedName>
</protein>
<dbReference type="EMBL" id="LGGP01000066">
    <property type="protein sequence ID" value="KUK81313.1"/>
    <property type="molecule type" value="Genomic_DNA"/>
</dbReference>
<proteinExistence type="predicted"/>
<dbReference type="Proteomes" id="UP000054092">
    <property type="component" value="Unassembled WGS sequence"/>
</dbReference>
<comment type="caution">
    <text evidence="1">The sequence shown here is derived from an EMBL/GenBank/DDBJ whole genome shotgun (WGS) entry which is preliminary data.</text>
</comment>
<name>A0A101HRE1_9BACT</name>
<gene>
    <name evidence="1" type="ORF">XD94_0524</name>
</gene>